<organism evidence="11 12">
    <name type="scientific">Nocardioides malaquae</name>
    <dbReference type="NCBI Taxonomy" id="2773426"/>
    <lineage>
        <taxon>Bacteria</taxon>
        <taxon>Bacillati</taxon>
        <taxon>Actinomycetota</taxon>
        <taxon>Actinomycetes</taxon>
        <taxon>Propionibacteriales</taxon>
        <taxon>Nocardioidaceae</taxon>
        <taxon>Nocardioides</taxon>
    </lineage>
</organism>
<evidence type="ECO:0000256" key="1">
    <source>
        <dbReference type="ARBA" id="ARBA00004117"/>
    </source>
</evidence>
<evidence type="ECO:0000256" key="5">
    <source>
        <dbReference type="ARBA" id="ARBA00022475"/>
    </source>
</evidence>
<dbReference type="SUPFAM" id="SSF48029">
    <property type="entry name" value="FliG"/>
    <property type="match status" value="1"/>
</dbReference>
<feature type="domain" description="Flagellar motor switch protein FliG N-terminal" evidence="10">
    <location>
        <begin position="7"/>
        <end position="77"/>
    </location>
</feature>
<keyword evidence="11" id="KW-0969">Cilium</keyword>
<feature type="non-terminal residue" evidence="11">
    <location>
        <position position="78"/>
    </location>
</feature>
<dbReference type="PANTHER" id="PTHR30534">
    <property type="entry name" value="FLAGELLAR MOTOR SWITCH PROTEIN FLIG"/>
    <property type="match status" value="1"/>
</dbReference>
<evidence type="ECO:0000313" key="12">
    <source>
        <dbReference type="Proteomes" id="UP000756387"/>
    </source>
</evidence>
<dbReference type="InterPro" id="IPR000090">
    <property type="entry name" value="Flg_Motor_Flig"/>
</dbReference>
<dbReference type="InterPro" id="IPR028263">
    <property type="entry name" value="FliG_N"/>
</dbReference>
<evidence type="ECO:0000256" key="9">
    <source>
        <dbReference type="ARBA" id="ARBA00023143"/>
    </source>
</evidence>
<name>A0ABR9RX49_9ACTN</name>
<proteinExistence type="inferred from homology"/>
<dbReference type="PANTHER" id="PTHR30534:SF0">
    <property type="entry name" value="FLAGELLAR MOTOR SWITCH PROTEIN FLIG"/>
    <property type="match status" value="1"/>
</dbReference>
<gene>
    <name evidence="11" type="ORF">IEQ44_16105</name>
</gene>
<accession>A0ABR9RX49</accession>
<comment type="similarity">
    <text evidence="3">Belongs to the FliG family.</text>
</comment>
<keyword evidence="8" id="KW-0472">Membrane</keyword>
<evidence type="ECO:0000313" key="11">
    <source>
        <dbReference type="EMBL" id="MBE7326156.1"/>
    </source>
</evidence>
<evidence type="ECO:0000256" key="8">
    <source>
        <dbReference type="ARBA" id="ARBA00023136"/>
    </source>
</evidence>
<evidence type="ECO:0000256" key="3">
    <source>
        <dbReference type="ARBA" id="ARBA00010299"/>
    </source>
</evidence>
<keyword evidence="5" id="KW-1003">Cell membrane</keyword>
<reference evidence="11 12" key="1">
    <citation type="submission" date="2020-10" db="EMBL/GenBank/DDBJ databases">
        <title>Nocardioides sp. isolated from sludge.</title>
        <authorList>
            <person name="Zhang X."/>
        </authorList>
    </citation>
    <scope>NUCLEOTIDE SEQUENCE [LARGE SCALE GENOMIC DNA]</scope>
    <source>
        <strain evidence="11 12">Y6</strain>
    </source>
</reference>
<keyword evidence="6" id="KW-0145">Chemotaxis</keyword>
<evidence type="ECO:0000259" key="10">
    <source>
        <dbReference type="Pfam" id="PF14842"/>
    </source>
</evidence>
<dbReference type="PRINTS" id="PR00954">
    <property type="entry name" value="FLGMOTORFLIG"/>
</dbReference>
<comment type="subcellular location">
    <subcellularLocation>
        <location evidence="1">Bacterial flagellum basal body</location>
    </subcellularLocation>
    <subcellularLocation>
        <location evidence="2">Cell membrane</location>
        <topology evidence="2">Peripheral membrane protein</topology>
        <orientation evidence="2">Cytoplasmic side</orientation>
    </subcellularLocation>
</comment>
<comment type="caution">
    <text evidence="11">The sequence shown here is derived from an EMBL/GenBank/DDBJ whole genome shotgun (WGS) entry which is preliminary data.</text>
</comment>
<evidence type="ECO:0000256" key="6">
    <source>
        <dbReference type="ARBA" id="ARBA00022500"/>
    </source>
</evidence>
<evidence type="ECO:0000256" key="4">
    <source>
        <dbReference type="ARBA" id="ARBA00021870"/>
    </source>
</evidence>
<dbReference type="EMBL" id="JADCSA010000629">
    <property type="protein sequence ID" value="MBE7326156.1"/>
    <property type="molecule type" value="Genomic_DNA"/>
</dbReference>
<dbReference type="Gene3D" id="1.10.220.30">
    <property type="match status" value="1"/>
</dbReference>
<keyword evidence="9" id="KW-0975">Bacterial flagellum</keyword>
<evidence type="ECO:0000256" key="7">
    <source>
        <dbReference type="ARBA" id="ARBA00022779"/>
    </source>
</evidence>
<keyword evidence="7" id="KW-0283">Flagellar rotation</keyword>
<evidence type="ECO:0000256" key="2">
    <source>
        <dbReference type="ARBA" id="ARBA00004413"/>
    </source>
</evidence>
<dbReference type="InterPro" id="IPR011002">
    <property type="entry name" value="FliG_a-hlx"/>
</dbReference>
<sequence>MPREGTKLTGIQKAAILFITLGPEASAGIIKKLPESEIQKITYEIANITSVSSEQREEILDEFLEMNKARDYIVEGGM</sequence>
<dbReference type="Pfam" id="PF14842">
    <property type="entry name" value="FliG_N"/>
    <property type="match status" value="1"/>
</dbReference>
<keyword evidence="11" id="KW-0282">Flagellum</keyword>
<protein>
    <recommendedName>
        <fullName evidence="4">Flagellar motor switch protein FliG</fullName>
    </recommendedName>
</protein>
<keyword evidence="11" id="KW-0966">Cell projection</keyword>
<dbReference type="Proteomes" id="UP000756387">
    <property type="component" value="Unassembled WGS sequence"/>
</dbReference>
<keyword evidence="12" id="KW-1185">Reference proteome</keyword>